<evidence type="ECO:0000313" key="1">
    <source>
        <dbReference type="EMBL" id="MDY0745889.1"/>
    </source>
</evidence>
<name>A0ABU5DKT9_9BURK</name>
<protein>
    <submittedName>
        <fullName evidence="1">SapC family protein</fullName>
    </submittedName>
</protein>
<dbReference type="EMBL" id="JAXCLA010000004">
    <property type="protein sequence ID" value="MDY0745889.1"/>
    <property type="molecule type" value="Genomic_DNA"/>
</dbReference>
<dbReference type="RefSeq" id="WP_320423780.1">
    <property type="nucleotide sequence ID" value="NZ_JAXCLA010000004.1"/>
</dbReference>
<dbReference type="Proteomes" id="UP001285263">
    <property type="component" value="Unassembled WGS sequence"/>
</dbReference>
<sequence length="258" mass="28911">MKTLLIYDKLVSLHRERHRKLRLKAGDQRFGFARETNSVLLAASELGQACLDYPCVFITTEQGHAMAALMGLRDRENLFVEADGNWVRGAYVPAFVRRYPFVLAESGAQPGEYTVCMDESYAGLNETEGEPLFQPDGSDSPWLDQVKSFLVQFRNEMDASHRFAERLNELGLLVERQVNYELQGRSYKLSGFKLIDEQKLLALPPETVQELFANGWLGLAYASLLSQAQVPRLASRLTALLEAQALAAAQAIPPVHVH</sequence>
<dbReference type="Pfam" id="PF07277">
    <property type="entry name" value="SapC"/>
    <property type="match status" value="1"/>
</dbReference>
<reference evidence="1 2" key="1">
    <citation type="submission" date="2023-11" db="EMBL/GenBank/DDBJ databases">
        <title>Paucibacter sp. nov., isolated from fresh soil in Korea.</title>
        <authorList>
            <person name="Le N.T.T."/>
        </authorList>
    </citation>
    <scope>NUCLEOTIDE SEQUENCE [LARGE SCALE GENOMIC DNA]</scope>
    <source>
        <strain evidence="1 2">R3-3</strain>
    </source>
</reference>
<dbReference type="InterPro" id="IPR010836">
    <property type="entry name" value="SapC"/>
</dbReference>
<comment type="caution">
    <text evidence="1">The sequence shown here is derived from an EMBL/GenBank/DDBJ whole genome shotgun (WGS) entry which is preliminary data.</text>
</comment>
<gene>
    <name evidence="1" type="ORF">SNE35_15315</name>
</gene>
<evidence type="ECO:0000313" key="2">
    <source>
        <dbReference type="Proteomes" id="UP001285263"/>
    </source>
</evidence>
<keyword evidence="2" id="KW-1185">Reference proteome</keyword>
<organism evidence="1 2">
    <name type="scientific">Roseateles agri</name>
    <dbReference type="NCBI Taxonomy" id="3098619"/>
    <lineage>
        <taxon>Bacteria</taxon>
        <taxon>Pseudomonadati</taxon>
        <taxon>Pseudomonadota</taxon>
        <taxon>Betaproteobacteria</taxon>
        <taxon>Burkholderiales</taxon>
        <taxon>Sphaerotilaceae</taxon>
        <taxon>Roseateles</taxon>
    </lineage>
</organism>
<proteinExistence type="predicted"/>
<accession>A0ABU5DKT9</accession>